<gene>
    <name evidence="2" type="ORF">KDM87_06885</name>
</gene>
<comment type="caution">
    <text evidence="2">The sequence shown here is derived from an EMBL/GenBank/DDBJ whole genome shotgun (WGS) entry which is preliminary data.</text>
</comment>
<sequence length="265" mass="29550">MDWFRLYSEFASDPKVQSMSEAMQRRLVMLLCLRCSNGLVTLHDDEIAFALRISEEELAQSKSVFIRKGFINESWEFINWDKRQYVSDSSAARVARHRSKKKAEENPVNPEVKIDETLSNVTVTPPEQNRAETEAEQIQIRTEAEQTHSTMPPSADDATGVQSPSSAVALSIQFRKNGVRTQAANPVLHKLAEQGVTSEVVQAACDEAKATKGNEPFSLGYVVAILDRWAREQSHLQAAGASPSIRQTGQKFNPTVYVNQNRVAS</sequence>
<proteinExistence type="predicted"/>
<protein>
    <submittedName>
        <fullName evidence="2">Uncharacterized protein</fullName>
    </submittedName>
</protein>
<evidence type="ECO:0000313" key="3">
    <source>
        <dbReference type="Proteomes" id="UP000682982"/>
    </source>
</evidence>
<name>A0ABS5H0T5_9BURK</name>
<dbReference type="EMBL" id="JAGSPK010000002">
    <property type="protein sequence ID" value="MBR7792321.1"/>
    <property type="molecule type" value="Genomic_DNA"/>
</dbReference>
<evidence type="ECO:0000256" key="1">
    <source>
        <dbReference type="SAM" id="MobiDB-lite"/>
    </source>
</evidence>
<dbReference type="Proteomes" id="UP000682982">
    <property type="component" value="Unassembled WGS sequence"/>
</dbReference>
<feature type="region of interest" description="Disordered" evidence="1">
    <location>
        <begin position="143"/>
        <end position="163"/>
    </location>
</feature>
<keyword evidence="3" id="KW-1185">Reference proteome</keyword>
<evidence type="ECO:0000313" key="2">
    <source>
        <dbReference type="EMBL" id="MBR7792321.1"/>
    </source>
</evidence>
<organism evidence="2 3">
    <name type="scientific">Undibacterium rivi</name>
    <dbReference type="NCBI Taxonomy" id="2828729"/>
    <lineage>
        <taxon>Bacteria</taxon>
        <taxon>Pseudomonadati</taxon>
        <taxon>Pseudomonadota</taxon>
        <taxon>Betaproteobacteria</taxon>
        <taxon>Burkholderiales</taxon>
        <taxon>Oxalobacteraceae</taxon>
        <taxon>Undibacterium</taxon>
    </lineage>
</organism>
<dbReference type="RefSeq" id="WP_212678381.1">
    <property type="nucleotide sequence ID" value="NZ_JAGSPK010000002.1"/>
</dbReference>
<accession>A0ABS5H0T5</accession>
<reference evidence="2 3" key="1">
    <citation type="submission" date="2021-04" db="EMBL/GenBank/DDBJ databases">
        <title>novel species isolated from subtropical streams in China.</title>
        <authorList>
            <person name="Lu H."/>
        </authorList>
    </citation>
    <scope>NUCLEOTIDE SEQUENCE [LARGE SCALE GENOMIC DNA]</scope>
    <source>
        <strain evidence="2 3">FT147W</strain>
    </source>
</reference>